<reference evidence="2" key="1">
    <citation type="journal article" date="2016" name="Nature">
        <title>Genome evolution in the allotetraploid frog Xenopus laevis.</title>
        <authorList>
            <person name="Session A.M."/>
            <person name="Uno Y."/>
            <person name="Kwon T."/>
            <person name="Chapman J.A."/>
            <person name="Toyoda A."/>
            <person name="Takahashi S."/>
            <person name="Fukui A."/>
            <person name="Hikosaka A."/>
            <person name="Suzuki A."/>
            <person name="Kondo M."/>
            <person name="van Heeringen S.J."/>
            <person name="Quigley I."/>
            <person name="Heinz S."/>
            <person name="Ogino H."/>
            <person name="Ochi H."/>
            <person name="Hellsten U."/>
            <person name="Lyons J.B."/>
            <person name="Simakov O."/>
            <person name="Putnam N."/>
            <person name="Stites J."/>
            <person name="Kuroki Y."/>
            <person name="Tanaka T."/>
            <person name="Michiue T."/>
            <person name="Watanabe M."/>
            <person name="Bogdanovic O."/>
            <person name="Lister R."/>
            <person name="Georgiou G."/>
            <person name="Paranjpe S.S."/>
            <person name="van Kruijsbergen I."/>
            <person name="Shu S."/>
            <person name="Carlson J."/>
            <person name="Kinoshita T."/>
            <person name="Ohta Y."/>
            <person name="Mawaribuchi S."/>
            <person name="Jenkins J."/>
            <person name="Grimwood J."/>
            <person name="Schmutz J."/>
            <person name="Mitros T."/>
            <person name="Mozaffari S.V."/>
            <person name="Suzuki Y."/>
            <person name="Haramoto Y."/>
            <person name="Yamamoto T.S."/>
            <person name="Takagi C."/>
            <person name="Heald R."/>
            <person name="Miller K."/>
            <person name="Haudenschild C."/>
            <person name="Kitzman J."/>
            <person name="Nakayama T."/>
            <person name="Izutsu Y."/>
            <person name="Robert J."/>
            <person name="Fortriede J."/>
            <person name="Burns K."/>
            <person name="Lotay V."/>
            <person name="Karimi K."/>
            <person name="Yasuoka Y."/>
            <person name="Dichmann D.S."/>
            <person name="Flajnik M.F."/>
            <person name="Houston D.W."/>
            <person name="Shendure J."/>
            <person name="DuPasquier L."/>
            <person name="Vize P.D."/>
            <person name="Zorn A.M."/>
            <person name="Ito M."/>
            <person name="Marcotte E.M."/>
            <person name="Wallingford J.B."/>
            <person name="Ito Y."/>
            <person name="Asashima M."/>
            <person name="Ueno N."/>
            <person name="Matsuda Y."/>
            <person name="Veenstra G.J."/>
            <person name="Fujiyama A."/>
            <person name="Harland R.M."/>
            <person name="Taira M."/>
            <person name="Rokhsar D.S."/>
        </authorList>
    </citation>
    <scope>NUCLEOTIDE SEQUENCE [LARGE SCALE GENOMIC DNA]</scope>
    <source>
        <strain evidence="2">J</strain>
    </source>
</reference>
<sequence length="104" mass="10791">MAVVSMVASGGLGSDSPAELTALTLNLYFLSSLRFGTTHSQVGNNLSGSLTFFQSEVPSSCISTMYPLIGLPPSFSGRFHARVILDLVLSLTSGHDGAPGTSIK</sequence>
<organism evidence="1 2">
    <name type="scientific">Xenopus laevis</name>
    <name type="common">African clawed frog</name>
    <dbReference type="NCBI Taxonomy" id="8355"/>
    <lineage>
        <taxon>Eukaryota</taxon>
        <taxon>Metazoa</taxon>
        <taxon>Chordata</taxon>
        <taxon>Craniata</taxon>
        <taxon>Vertebrata</taxon>
        <taxon>Euteleostomi</taxon>
        <taxon>Amphibia</taxon>
        <taxon>Batrachia</taxon>
        <taxon>Anura</taxon>
        <taxon>Pipoidea</taxon>
        <taxon>Pipidae</taxon>
        <taxon>Xenopodinae</taxon>
        <taxon>Xenopus</taxon>
        <taxon>Xenopus</taxon>
    </lineage>
</organism>
<proteinExistence type="predicted"/>
<gene>
    <name evidence="1" type="ORF">XELAEV_18044759mg</name>
</gene>
<accession>A0A974C013</accession>
<dbReference type="EMBL" id="CM004482">
    <property type="protein sequence ID" value="OCT63660.1"/>
    <property type="molecule type" value="Genomic_DNA"/>
</dbReference>
<dbReference type="AlphaFoldDB" id="A0A974C013"/>
<evidence type="ECO:0000313" key="2">
    <source>
        <dbReference type="Proteomes" id="UP000694892"/>
    </source>
</evidence>
<evidence type="ECO:0000313" key="1">
    <source>
        <dbReference type="EMBL" id="OCT63660.1"/>
    </source>
</evidence>
<name>A0A974C013_XENLA</name>
<protein>
    <submittedName>
        <fullName evidence="1">Uncharacterized protein</fullName>
    </submittedName>
</protein>
<dbReference type="Proteomes" id="UP000694892">
    <property type="component" value="Chromosome 9_10L"/>
</dbReference>